<comment type="caution">
    <text evidence="1">The sequence shown here is derived from an EMBL/GenBank/DDBJ whole genome shotgun (WGS) entry which is preliminary data.</text>
</comment>
<evidence type="ECO:0000313" key="2">
    <source>
        <dbReference type="Proteomes" id="UP000233248"/>
    </source>
</evidence>
<name>A0A2N1J1I8_9BACT</name>
<sequence>MKLEYAGLKPMINEHGVSFKDGKEDKFVYLKYAIDILLAIDHEHEKKRKYSHQLKEQTLSAQEIVNILLKYHPKLEETINKEIKNYLTHLDSEEQSVEKSLTLTQIEKETFINNLEIMRDYKIQRAKNKIFYFHCIETIVEIILKREIKEIDTPFNERFWHILQTLEGALNEHKIRSDLKIDRSNTSQLKAMLLIHLY</sequence>
<evidence type="ECO:0000313" key="1">
    <source>
        <dbReference type="EMBL" id="PKI80418.1"/>
    </source>
</evidence>
<reference evidence="1 2" key="1">
    <citation type="submission" date="2017-09" db="EMBL/GenBank/DDBJ databases">
        <title>Genomics of the genus Arcobacter.</title>
        <authorList>
            <person name="Perez-Cataluna A."/>
            <person name="Figueras M.J."/>
            <person name="Salas-Masso N."/>
        </authorList>
    </citation>
    <scope>NUCLEOTIDE SEQUENCE [LARGE SCALE GENOMIC DNA]</scope>
    <source>
        <strain evidence="1 2">DSM 18005</strain>
    </source>
</reference>
<proteinExistence type="predicted"/>
<keyword evidence="2" id="KW-1185">Reference proteome</keyword>
<dbReference type="Proteomes" id="UP000233248">
    <property type="component" value="Unassembled WGS sequence"/>
</dbReference>
<dbReference type="EMBL" id="NXIF01000035">
    <property type="protein sequence ID" value="PKI80418.1"/>
    <property type="molecule type" value="Genomic_DNA"/>
</dbReference>
<dbReference type="KEGG" id="ahs:AHALO_1816"/>
<dbReference type="RefSeq" id="WP_101185164.1">
    <property type="nucleotide sequence ID" value="NZ_CP031218.1"/>
</dbReference>
<accession>A0A2N1J1I8</accession>
<gene>
    <name evidence="1" type="ORF">CP960_09420</name>
</gene>
<dbReference type="AlphaFoldDB" id="A0A2N1J1I8"/>
<protein>
    <submittedName>
        <fullName evidence="1">Uncharacterized protein</fullName>
    </submittedName>
</protein>
<dbReference type="OrthoDB" id="5347405at2"/>
<organism evidence="1 2">
    <name type="scientific">Malaciobacter halophilus</name>
    <dbReference type="NCBI Taxonomy" id="197482"/>
    <lineage>
        <taxon>Bacteria</taxon>
        <taxon>Pseudomonadati</taxon>
        <taxon>Campylobacterota</taxon>
        <taxon>Epsilonproteobacteria</taxon>
        <taxon>Campylobacterales</taxon>
        <taxon>Arcobacteraceae</taxon>
        <taxon>Malaciobacter</taxon>
    </lineage>
</organism>